<dbReference type="PANTHER" id="PTHR36367">
    <property type="entry name" value="TRANSMEMBRANE PROTEIN"/>
    <property type="match status" value="1"/>
</dbReference>
<feature type="transmembrane region" description="Helical" evidence="1">
    <location>
        <begin position="118"/>
        <end position="142"/>
    </location>
</feature>
<keyword evidence="1" id="KW-0812">Transmembrane</keyword>
<sequence>MAQSRFSNSLQSQRLIAAFFGLLSVIYIYILLLSPPQQLLPGEPLWAVQPETLKEIVNESINFFFILPVLNAVGIEYMQAPIVHPWIESLFNFAEAWIFMFLPLLLLDSKGRELPKIIIWSLAMFLTNTFLLPYMAWWFTVSNGETEDKPTKGLLAKIFGFIGLIVGTFSIVWAVVGRPEFGDIAARSEFFVQNFLSNRVTIAFCVDVVLFYIFQIILMGNIEPVESPKRGLRFIPFWGLAIWLIL</sequence>
<keyword evidence="1" id="KW-0472">Membrane</keyword>
<organism evidence="2 3">
    <name type="scientific">Limnoraphis robusta CCNP1315</name>
    <dbReference type="NCBI Taxonomy" id="3110306"/>
    <lineage>
        <taxon>Bacteria</taxon>
        <taxon>Bacillati</taxon>
        <taxon>Cyanobacteriota</taxon>
        <taxon>Cyanophyceae</taxon>
        <taxon>Oscillatoriophycideae</taxon>
        <taxon>Oscillatoriales</taxon>
        <taxon>Sirenicapillariaceae</taxon>
        <taxon>Limnoraphis</taxon>
    </lineage>
</organism>
<evidence type="ECO:0000313" key="3">
    <source>
        <dbReference type="Proteomes" id="UP001301728"/>
    </source>
</evidence>
<feature type="transmembrane region" description="Helical" evidence="1">
    <location>
        <begin position="154"/>
        <end position="176"/>
    </location>
</feature>
<dbReference type="PANTHER" id="PTHR36367:SF2">
    <property type="entry name" value="TRANSMEMBRANE PROTEIN"/>
    <property type="match status" value="1"/>
</dbReference>
<keyword evidence="1" id="KW-1133">Transmembrane helix</keyword>
<evidence type="ECO:0000313" key="2">
    <source>
        <dbReference type="EMBL" id="MEA5522414.1"/>
    </source>
</evidence>
<dbReference type="EMBL" id="JAYGHT010000189">
    <property type="protein sequence ID" value="MEA5522414.1"/>
    <property type="molecule type" value="Genomic_DNA"/>
</dbReference>
<dbReference type="RefSeq" id="WP_323273976.1">
    <property type="nucleotide sequence ID" value="NZ_JAYGHT010000189.1"/>
</dbReference>
<evidence type="ECO:0000256" key="1">
    <source>
        <dbReference type="SAM" id="Phobius"/>
    </source>
</evidence>
<feature type="transmembrane region" description="Helical" evidence="1">
    <location>
        <begin position="12"/>
        <end position="32"/>
    </location>
</feature>
<proteinExistence type="predicted"/>
<protein>
    <submittedName>
        <fullName evidence="2">Uncharacterized protein</fullName>
    </submittedName>
</protein>
<dbReference type="Proteomes" id="UP001301728">
    <property type="component" value="Unassembled WGS sequence"/>
</dbReference>
<name>A0ABU5U5G4_9CYAN</name>
<feature type="transmembrane region" description="Helical" evidence="1">
    <location>
        <begin position="90"/>
        <end position="106"/>
    </location>
</feature>
<feature type="transmembrane region" description="Helical" evidence="1">
    <location>
        <begin position="196"/>
        <end position="218"/>
    </location>
</feature>
<keyword evidence="3" id="KW-1185">Reference proteome</keyword>
<comment type="caution">
    <text evidence="2">The sequence shown here is derived from an EMBL/GenBank/DDBJ whole genome shotgun (WGS) entry which is preliminary data.</text>
</comment>
<gene>
    <name evidence="2" type="ORF">VB854_26120</name>
</gene>
<reference evidence="2 3" key="1">
    <citation type="submission" date="2023-12" db="EMBL/GenBank/DDBJ databases">
        <title>Baltic Sea Cyanobacteria.</title>
        <authorList>
            <person name="Delbaje E."/>
            <person name="Fewer D.P."/>
            <person name="Shishido T.K."/>
        </authorList>
    </citation>
    <scope>NUCLEOTIDE SEQUENCE [LARGE SCALE GENOMIC DNA]</scope>
    <source>
        <strain evidence="2 3">CCNP 1315</strain>
    </source>
</reference>
<accession>A0ABU5U5G4</accession>